<keyword evidence="2" id="KW-1185">Reference proteome</keyword>
<dbReference type="AlphaFoldDB" id="A0A8S1MGP4"/>
<dbReference type="Proteomes" id="UP000688137">
    <property type="component" value="Unassembled WGS sequence"/>
</dbReference>
<gene>
    <name evidence="1" type="ORF">PPRIM_AZ9-3.1.T0600191</name>
</gene>
<comment type="caution">
    <text evidence="1">The sequence shown here is derived from an EMBL/GenBank/DDBJ whole genome shotgun (WGS) entry which is preliminary data.</text>
</comment>
<proteinExistence type="predicted"/>
<accession>A0A8S1MGP4</accession>
<dbReference type="EMBL" id="CAJJDM010000061">
    <property type="protein sequence ID" value="CAD8078669.1"/>
    <property type="molecule type" value="Genomic_DNA"/>
</dbReference>
<protein>
    <submittedName>
        <fullName evidence="1">Uncharacterized protein</fullName>
    </submittedName>
</protein>
<evidence type="ECO:0000313" key="1">
    <source>
        <dbReference type="EMBL" id="CAD8078669.1"/>
    </source>
</evidence>
<organism evidence="1 2">
    <name type="scientific">Paramecium primaurelia</name>
    <dbReference type="NCBI Taxonomy" id="5886"/>
    <lineage>
        <taxon>Eukaryota</taxon>
        <taxon>Sar</taxon>
        <taxon>Alveolata</taxon>
        <taxon>Ciliophora</taxon>
        <taxon>Intramacronucleata</taxon>
        <taxon>Oligohymenophorea</taxon>
        <taxon>Peniculida</taxon>
        <taxon>Parameciidae</taxon>
        <taxon>Paramecium</taxon>
    </lineage>
</organism>
<evidence type="ECO:0000313" key="2">
    <source>
        <dbReference type="Proteomes" id="UP000688137"/>
    </source>
</evidence>
<reference evidence="1" key="1">
    <citation type="submission" date="2021-01" db="EMBL/GenBank/DDBJ databases">
        <authorList>
            <consortium name="Genoscope - CEA"/>
            <person name="William W."/>
        </authorList>
    </citation>
    <scope>NUCLEOTIDE SEQUENCE</scope>
</reference>
<sequence>MFLNLLQLFRGDKQIDHPILGQMSCKSLQEAYKNCMSFIDNEQYQQKQCRPYYNLSVSCFQAKDDVEFQQFIDDKIDERRRLIKFLRENKSQLPELQKSNQQQFFNLFQFVDDEQGQEEQAKNFYQKQQQENKKYL</sequence>
<name>A0A8S1MGP4_PARPR</name>
<dbReference type="OMA" id="NCMSFID"/>